<dbReference type="Proteomes" id="UP000003835">
    <property type="component" value="Unassembled WGS sequence"/>
</dbReference>
<accession>B4VUS0</accession>
<gene>
    <name evidence="1" type="ORF">MC7420_3798</name>
</gene>
<sequence>MIEWIGVVKYEARVAPTGWVMLWFGNDILVEINQELIS</sequence>
<proteinExistence type="predicted"/>
<reference evidence="1 2" key="1">
    <citation type="submission" date="2008-07" db="EMBL/GenBank/DDBJ databases">
        <authorList>
            <person name="Tandeau de Marsac N."/>
            <person name="Ferriera S."/>
            <person name="Johnson J."/>
            <person name="Kravitz S."/>
            <person name="Beeson K."/>
            <person name="Sutton G."/>
            <person name="Rogers Y.-H."/>
            <person name="Friedman R."/>
            <person name="Frazier M."/>
            <person name="Venter J.C."/>
        </authorList>
    </citation>
    <scope>NUCLEOTIDE SEQUENCE [LARGE SCALE GENOMIC DNA]</scope>
    <source>
        <strain evidence="1 2">PCC 7420</strain>
    </source>
</reference>
<organism evidence="1 2">
    <name type="scientific">Coleofasciculus chthonoplastes PCC 7420</name>
    <dbReference type="NCBI Taxonomy" id="118168"/>
    <lineage>
        <taxon>Bacteria</taxon>
        <taxon>Bacillati</taxon>
        <taxon>Cyanobacteriota</taxon>
        <taxon>Cyanophyceae</taxon>
        <taxon>Coleofasciculales</taxon>
        <taxon>Coleofasciculaceae</taxon>
        <taxon>Coleofasciculus</taxon>
    </lineage>
</organism>
<name>B4VUS0_9CYAN</name>
<dbReference type="HOGENOM" id="CLU_3326749_0_0_3"/>
<dbReference type="EMBL" id="DS989853">
    <property type="protein sequence ID" value="EDX74274.1"/>
    <property type="molecule type" value="Genomic_DNA"/>
</dbReference>
<dbReference type="AlphaFoldDB" id="B4VUS0"/>
<keyword evidence="2" id="KW-1185">Reference proteome</keyword>
<evidence type="ECO:0000313" key="2">
    <source>
        <dbReference type="Proteomes" id="UP000003835"/>
    </source>
</evidence>
<evidence type="ECO:0000313" key="1">
    <source>
        <dbReference type="EMBL" id="EDX74274.1"/>
    </source>
</evidence>
<protein>
    <submittedName>
        <fullName evidence="1">Uncharacterized protein</fullName>
    </submittedName>
</protein>